<sequence>MFGCNMCTREYKYKRNLTRHVKENHSKTLEHWNCTEDGCFSKFIRKEYLFRHLSSIHQLSKMDARRKAIEAKKGDIETLENQYYEDVSDDDTILDLLQDLSDVQDIGGDFNIDEFLSSDEGENLIHDENNNMCENLNDCLSSTESVGLMETKMLYEDISSPDSFEHSVENNNTYNEVIVISDEEYRNNSETAVDISHVTTKTQTIVLTFTRTVSYINGDEVFSEVETEQQYSEHYN</sequence>
<name>A0A8S3R1E2_MYTED</name>
<feature type="domain" description="C2H2-type" evidence="2">
    <location>
        <begin position="2"/>
        <end position="30"/>
    </location>
</feature>
<reference evidence="3" key="1">
    <citation type="submission" date="2021-03" db="EMBL/GenBank/DDBJ databases">
        <authorList>
            <person name="Bekaert M."/>
        </authorList>
    </citation>
    <scope>NUCLEOTIDE SEQUENCE</scope>
</reference>
<organism evidence="3 4">
    <name type="scientific">Mytilus edulis</name>
    <name type="common">Blue mussel</name>
    <dbReference type="NCBI Taxonomy" id="6550"/>
    <lineage>
        <taxon>Eukaryota</taxon>
        <taxon>Metazoa</taxon>
        <taxon>Spiralia</taxon>
        <taxon>Lophotrochozoa</taxon>
        <taxon>Mollusca</taxon>
        <taxon>Bivalvia</taxon>
        <taxon>Autobranchia</taxon>
        <taxon>Pteriomorphia</taxon>
        <taxon>Mytilida</taxon>
        <taxon>Mytiloidea</taxon>
        <taxon>Mytilidae</taxon>
        <taxon>Mytilinae</taxon>
        <taxon>Mytilus</taxon>
    </lineage>
</organism>
<dbReference type="OrthoDB" id="6173806at2759"/>
<evidence type="ECO:0000256" key="1">
    <source>
        <dbReference type="PROSITE-ProRule" id="PRU00042"/>
    </source>
</evidence>
<dbReference type="SMART" id="SM00355">
    <property type="entry name" value="ZnF_C2H2"/>
    <property type="match status" value="2"/>
</dbReference>
<gene>
    <name evidence="3" type="ORF">MEDL_15161</name>
</gene>
<dbReference type="GO" id="GO:0008270">
    <property type="term" value="F:zinc ion binding"/>
    <property type="evidence" value="ECO:0007669"/>
    <property type="project" value="UniProtKB-KW"/>
</dbReference>
<dbReference type="PROSITE" id="PS50157">
    <property type="entry name" value="ZINC_FINGER_C2H2_2"/>
    <property type="match status" value="1"/>
</dbReference>
<accession>A0A8S3R1E2</accession>
<keyword evidence="1" id="KW-0863">Zinc-finger</keyword>
<dbReference type="EMBL" id="CAJPWZ010000750">
    <property type="protein sequence ID" value="CAG2200462.1"/>
    <property type="molecule type" value="Genomic_DNA"/>
</dbReference>
<comment type="caution">
    <text evidence="3">The sequence shown here is derived from an EMBL/GenBank/DDBJ whole genome shotgun (WGS) entry which is preliminary data.</text>
</comment>
<dbReference type="Gene3D" id="3.30.160.60">
    <property type="entry name" value="Classic Zinc Finger"/>
    <property type="match status" value="1"/>
</dbReference>
<evidence type="ECO:0000313" key="3">
    <source>
        <dbReference type="EMBL" id="CAG2200462.1"/>
    </source>
</evidence>
<evidence type="ECO:0000259" key="2">
    <source>
        <dbReference type="PROSITE" id="PS50157"/>
    </source>
</evidence>
<dbReference type="InterPro" id="IPR013087">
    <property type="entry name" value="Znf_C2H2_type"/>
</dbReference>
<dbReference type="PROSITE" id="PS00028">
    <property type="entry name" value="ZINC_FINGER_C2H2_1"/>
    <property type="match status" value="2"/>
</dbReference>
<keyword evidence="4" id="KW-1185">Reference proteome</keyword>
<keyword evidence="1" id="KW-0862">Zinc</keyword>
<dbReference type="Proteomes" id="UP000683360">
    <property type="component" value="Unassembled WGS sequence"/>
</dbReference>
<proteinExistence type="predicted"/>
<dbReference type="AlphaFoldDB" id="A0A8S3R1E2"/>
<evidence type="ECO:0000313" key="4">
    <source>
        <dbReference type="Proteomes" id="UP000683360"/>
    </source>
</evidence>
<keyword evidence="1" id="KW-0479">Metal-binding</keyword>
<protein>
    <recommendedName>
        <fullName evidence="2">C2H2-type domain-containing protein</fullName>
    </recommendedName>
</protein>